<comment type="caution">
    <text evidence="2">The sequence shown here is derived from an EMBL/GenBank/DDBJ whole genome shotgun (WGS) entry which is preliminary data.</text>
</comment>
<evidence type="ECO:0000313" key="1">
    <source>
        <dbReference type="EMBL" id="TXC02067.1"/>
    </source>
</evidence>
<dbReference type="InterPro" id="IPR029068">
    <property type="entry name" value="Glyas_Bleomycin-R_OHBP_Dase"/>
</dbReference>
<evidence type="ECO:0000313" key="3">
    <source>
        <dbReference type="Proteomes" id="UP000321331"/>
    </source>
</evidence>
<dbReference type="Proteomes" id="UP000321331">
    <property type="component" value="Unassembled WGS sequence"/>
</dbReference>
<accession>A0A5C6T1Q9</accession>
<protein>
    <submittedName>
        <fullName evidence="2">Uncharacterized protein</fullName>
    </submittedName>
</protein>
<name>A0A5C6T1Q9_FUSOC</name>
<dbReference type="EMBL" id="VMNF01000007">
    <property type="protein sequence ID" value="TXC04309.1"/>
    <property type="molecule type" value="Genomic_DNA"/>
</dbReference>
<dbReference type="Gene3D" id="3.10.180.10">
    <property type="entry name" value="2,3-Dihydroxybiphenyl 1,2-Dioxygenase, domain 1"/>
    <property type="match status" value="2"/>
</dbReference>
<sequence>MDSTTQPEIQLDRLLYTQYQHHNLEQANRFFIDFGFKPVKQSANLIFYRGFGKHPFIYVAERSPDNVKRFVGGGWLVSSKKDLEVASQLPGASYIEDSTAPGGGQFVDVKDPNGINVRLLFGVTLRAEDEQKEEEPKPVVMNNRNEKPRKREFQRFDNGPSRVHKLGHYGLVVDRSQFETTVAWYLSTFNLTETDSLFDKASGKDMMTFMHIDKGKEFTDHHVSTWTDKTPSPSSCHAKEEADRVFEQSFFIQSPPEPVKNCRPHHSSFEVDNMDSQTMGHYHLQGQGWTNCWGIGRHLLGSQIFDYWFDPSGNIVKHYSDGDIVNCETTVPKEPAAPDTMAVWGPNVTLAFLTTRMEDIKKGVAASAVEQDAVAS</sequence>
<dbReference type="EMBL" id="VMNF01000009">
    <property type="protein sequence ID" value="TXC02067.1"/>
    <property type="molecule type" value="Genomic_DNA"/>
</dbReference>
<proteinExistence type="predicted"/>
<dbReference type="AlphaFoldDB" id="A0A5C6T1Q9"/>
<reference evidence="2 3" key="1">
    <citation type="submission" date="2019-07" db="EMBL/GenBank/DDBJ databases">
        <title>The First High-Quality Draft Genome Sequence of the Causal Agent of the Current Panama Disease Epidemic.</title>
        <authorList>
            <person name="Warmington R.J."/>
            <person name="Kay W."/>
            <person name="Jeffries A."/>
            <person name="Bebber D."/>
            <person name="Moore K."/>
            <person name="Studholme D.J."/>
        </authorList>
    </citation>
    <scope>NUCLEOTIDE SEQUENCE [LARGE SCALE GENOMIC DNA]</scope>
    <source>
        <strain evidence="2 3">TR4</strain>
    </source>
</reference>
<dbReference type="SUPFAM" id="SSF54593">
    <property type="entry name" value="Glyoxalase/Bleomycin resistance protein/Dihydroxybiphenyl dioxygenase"/>
    <property type="match status" value="1"/>
</dbReference>
<gene>
    <name evidence="2" type="ORF">FocTR4_00002297</name>
    <name evidence="1" type="ORF">FocTR4_00007840</name>
</gene>
<evidence type="ECO:0000313" key="2">
    <source>
        <dbReference type="EMBL" id="TXC04309.1"/>
    </source>
</evidence>
<organism evidence="2 3">
    <name type="scientific">Fusarium oxysporum f. sp. cubense</name>
    <dbReference type="NCBI Taxonomy" id="61366"/>
    <lineage>
        <taxon>Eukaryota</taxon>
        <taxon>Fungi</taxon>
        <taxon>Dikarya</taxon>
        <taxon>Ascomycota</taxon>
        <taxon>Pezizomycotina</taxon>
        <taxon>Sordariomycetes</taxon>
        <taxon>Hypocreomycetidae</taxon>
        <taxon>Hypocreales</taxon>
        <taxon>Nectriaceae</taxon>
        <taxon>Fusarium</taxon>
        <taxon>Fusarium oxysporum species complex</taxon>
    </lineage>
</organism>